<reference evidence="3 4" key="1">
    <citation type="submission" date="2019-02" db="EMBL/GenBank/DDBJ databases">
        <title>Draft genome sequence of Amycolatopsis sp. 8-3EHSu isolated from roots of Suaeda maritima.</title>
        <authorList>
            <person name="Duangmal K."/>
            <person name="Chantavorakit T."/>
        </authorList>
    </citation>
    <scope>NUCLEOTIDE SEQUENCE [LARGE SCALE GENOMIC DNA]</scope>
    <source>
        <strain evidence="3 4">8-3EHSu</strain>
    </source>
</reference>
<keyword evidence="1" id="KW-0812">Transmembrane</keyword>
<protein>
    <recommendedName>
        <fullName evidence="2">DUF6286 domain-containing protein</fullName>
    </recommendedName>
</protein>
<keyword evidence="4" id="KW-1185">Reference proteome</keyword>
<dbReference type="Pfam" id="PF19803">
    <property type="entry name" value="DUF6286"/>
    <property type="match status" value="1"/>
</dbReference>
<keyword evidence="1" id="KW-0472">Membrane</keyword>
<dbReference type="InterPro" id="IPR046253">
    <property type="entry name" value="DUF6286"/>
</dbReference>
<evidence type="ECO:0000313" key="3">
    <source>
        <dbReference type="EMBL" id="RZQ61355.1"/>
    </source>
</evidence>
<dbReference type="AlphaFoldDB" id="A0A4V2ELF2"/>
<evidence type="ECO:0000256" key="1">
    <source>
        <dbReference type="SAM" id="Phobius"/>
    </source>
</evidence>
<gene>
    <name evidence="3" type="ORF">EWH70_23450</name>
</gene>
<dbReference type="EMBL" id="SFCC01000012">
    <property type="protein sequence ID" value="RZQ61355.1"/>
    <property type="molecule type" value="Genomic_DNA"/>
</dbReference>
<proteinExistence type="predicted"/>
<name>A0A4V2ELF2_9PSEU</name>
<dbReference type="RefSeq" id="WP_130477658.1">
    <property type="nucleotide sequence ID" value="NZ_SFCC01000012.1"/>
</dbReference>
<organism evidence="3 4">
    <name type="scientific">Amycolatopsis suaedae</name>
    <dbReference type="NCBI Taxonomy" id="2510978"/>
    <lineage>
        <taxon>Bacteria</taxon>
        <taxon>Bacillati</taxon>
        <taxon>Actinomycetota</taxon>
        <taxon>Actinomycetes</taxon>
        <taxon>Pseudonocardiales</taxon>
        <taxon>Pseudonocardiaceae</taxon>
        <taxon>Amycolatopsis</taxon>
    </lineage>
</organism>
<dbReference type="OrthoDB" id="5191564at2"/>
<accession>A0A4V2ELF2</accession>
<keyword evidence="1" id="KW-1133">Transmembrane helix</keyword>
<dbReference type="Proteomes" id="UP000292003">
    <property type="component" value="Unassembled WGS sequence"/>
</dbReference>
<feature type="domain" description="DUF6286" evidence="2">
    <location>
        <begin position="71"/>
        <end position="171"/>
    </location>
</feature>
<feature type="transmembrane region" description="Helical" evidence="1">
    <location>
        <begin position="58"/>
        <end position="81"/>
    </location>
</feature>
<evidence type="ECO:0000259" key="2">
    <source>
        <dbReference type="Pfam" id="PF19803"/>
    </source>
</evidence>
<comment type="caution">
    <text evidence="3">The sequence shown here is derived from an EMBL/GenBank/DDBJ whole genome shotgun (WGS) entry which is preliminary data.</text>
</comment>
<evidence type="ECO:0000313" key="4">
    <source>
        <dbReference type="Proteomes" id="UP000292003"/>
    </source>
</evidence>
<sequence>MRILVRLLSALLGLAVAAAGALLAVEVGWHWWRPGDAPLLVPWPQWRDHLAGLGWDSYAVRLTAGIVAGAGLLVLLAAAVARRRAIRLTDPATEVSVSTSPRALARLVGRTVRAQDNVTGATVTATARKVRVRATSRLSTEAELRPRLRETVTDLLADVPLVRQPRVSVVVDSPKDRR</sequence>